<comment type="function">
    <text evidence="15">Transfers N-acetylgalactosamine onto globotriaosylceramide. Plays a critical role in preimplantation stage embryonic development.</text>
</comment>
<keyword evidence="13" id="KW-0472">Membrane</keyword>
<dbReference type="GeneTree" id="ENSGT00940000162252"/>
<evidence type="ECO:0000256" key="10">
    <source>
        <dbReference type="ARBA" id="ARBA00022989"/>
    </source>
</evidence>
<dbReference type="Proteomes" id="UP000001646">
    <property type="component" value="Chromosome 3"/>
</dbReference>
<dbReference type="RefSeq" id="XP_008104295.1">
    <property type="nucleotide sequence ID" value="XM_008106088.3"/>
</dbReference>
<dbReference type="InParanoid" id="G1KGE9"/>
<keyword evidence="10" id="KW-1133">Transmembrane helix</keyword>
<dbReference type="GO" id="GO:0000139">
    <property type="term" value="C:Golgi membrane"/>
    <property type="evidence" value="ECO:0000318"/>
    <property type="project" value="GO_Central"/>
</dbReference>
<evidence type="ECO:0000256" key="17">
    <source>
        <dbReference type="RuleBase" id="RU363063"/>
    </source>
</evidence>
<evidence type="ECO:0000256" key="4">
    <source>
        <dbReference type="ARBA" id="ARBA00008661"/>
    </source>
</evidence>
<dbReference type="Bgee" id="ENSACAG00000007336">
    <property type="expression patterns" value="Expressed in liver and 7 other cell types or tissues"/>
</dbReference>
<keyword evidence="7" id="KW-0812">Transmembrane</keyword>
<dbReference type="FunFam" id="3.90.550.50:FF:000001">
    <property type="entry name" value="Hexosyltransferase"/>
    <property type="match status" value="1"/>
</dbReference>
<dbReference type="GeneID" id="100564179"/>
<comment type="cofactor">
    <cofactor evidence="1">
        <name>Mg(2+)</name>
        <dbReference type="ChEBI" id="CHEBI:18420"/>
    </cofactor>
</comment>
<evidence type="ECO:0000256" key="9">
    <source>
        <dbReference type="ARBA" id="ARBA00022968"/>
    </source>
</evidence>
<comment type="catalytic activity">
    <reaction evidence="16">
        <text>a globoside Gb3Cer (d18:1(4E)) + UDP-N-acetyl-alpha-D-galactosamine = a globoside Gb4Cer (d18:1(4E)) + UDP + H(+)</text>
        <dbReference type="Rhea" id="RHEA:22252"/>
        <dbReference type="ChEBI" id="CHEBI:15378"/>
        <dbReference type="ChEBI" id="CHEBI:18259"/>
        <dbReference type="ChEBI" id="CHEBI:18313"/>
        <dbReference type="ChEBI" id="CHEBI:58223"/>
        <dbReference type="ChEBI" id="CHEBI:67138"/>
        <dbReference type="EC" id="2.4.1.79"/>
    </reaction>
    <physiologicalReaction direction="left-to-right" evidence="16">
        <dbReference type="Rhea" id="RHEA:22253"/>
    </physiologicalReaction>
</comment>
<dbReference type="InterPro" id="IPR002659">
    <property type="entry name" value="Glyco_trans_31"/>
</dbReference>
<dbReference type="EC" id="2.4.1.-" evidence="17"/>
<evidence type="ECO:0000256" key="1">
    <source>
        <dbReference type="ARBA" id="ARBA00001946"/>
    </source>
</evidence>
<dbReference type="Ensembl" id="ENSACAT00000007318.3">
    <property type="protein sequence ID" value="ENSACAP00000007163.3"/>
    <property type="gene ID" value="ENSACAG00000007336.3"/>
</dbReference>
<dbReference type="PANTHER" id="PTHR11214">
    <property type="entry name" value="BETA-1,3-N-ACETYLGLUCOSAMINYLTRANSFERASE"/>
    <property type="match status" value="1"/>
</dbReference>
<keyword evidence="8" id="KW-0460">Magnesium</keyword>
<dbReference type="HOGENOM" id="CLU_036849_2_4_1"/>
<evidence type="ECO:0000256" key="12">
    <source>
        <dbReference type="ARBA" id="ARBA00023098"/>
    </source>
</evidence>
<comment type="subcellular location">
    <subcellularLocation>
        <location evidence="2 17">Golgi apparatus membrane</location>
        <topology evidence="2 17">Single-pass type II membrane protein</topology>
    </subcellularLocation>
</comment>
<gene>
    <name evidence="18" type="primary">b3galnt1</name>
</gene>
<evidence type="ECO:0000256" key="6">
    <source>
        <dbReference type="ARBA" id="ARBA00022679"/>
    </source>
</evidence>
<dbReference type="eggNOG" id="KOG2287">
    <property type="taxonomic scope" value="Eukaryota"/>
</dbReference>
<organism evidence="18 19">
    <name type="scientific">Anolis carolinensis</name>
    <name type="common">Green anole</name>
    <name type="synonym">American chameleon</name>
    <dbReference type="NCBI Taxonomy" id="28377"/>
    <lineage>
        <taxon>Eukaryota</taxon>
        <taxon>Metazoa</taxon>
        <taxon>Chordata</taxon>
        <taxon>Craniata</taxon>
        <taxon>Vertebrata</taxon>
        <taxon>Euteleostomi</taxon>
        <taxon>Lepidosauria</taxon>
        <taxon>Squamata</taxon>
        <taxon>Bifurcata</taxon>
        <taxon>Unidentata</taxon>
        <taxon>Episquamata</taxon>
        <taxon>Toxicofera</taxon>
        <taxon>Iguania</taxon>
        <taxon>Dactyloidae</taxon>
        <taxon>Anolis</taxon>
    </lineage>
</organism>
<evidence type="ECO:0000256" key="8">
    <source>
        <dbReference type="ARBA" id="ARBA00022842"/>
    </source>
</evidence>
<evidence type="ECO:0000256" key="2">
    <source>
        <dbReference type="ARBA" id="ARBA00004323"/>
    </source>
</evidence>
<reference evidence="18 19" key="1">
    <citation type="submission" date="2009-12" db="EMBL/GenBank/DDBJ databases">
        <title>The Genome Sequence of Anolis carolinensis (Green Anole Lizard).</title>
        <authorList>
            <consortium name="The Genome Sequencing Platform"/>
            <person name="Di Palma F."/>
            <person name="Alfoldi J."/>
            <person name="Heiman D."/>
            <person name="Young S."/>
            <person name="Grabherr M."/>
            <person name="Johnson J."/>
            <person name="Lander E.S."/>
            <person name="Lindblad-Toh K."/>
        </authorList>
    </citation>
    <scope>NUCLEOTIDE SEQUENCE [LARGE SCALE GENOMIC DNA]</scope>
    <source>
        <strain evidence="18 19">JBL SC #1</strain>
    </source>
</reference>
<accession>G1KGE9</accession>
<dbReference type="CTD" id="8706"/>
<reference evidence="18" key="2">
    <citation type="submission" date="2025-08" db="UniProtKB">
        <authorList>
            <consortium name="Ensembl"/>
        </authorList>
    </citation>
    <scope>IDENTIFICATION</scope>
</reference>
<reference evidence="18" key="3">
    <citation type="submission" date="2025-09" db="UniProtKB">
        <authorList>
            <consortium name="Ensembl"/>
        </authorList>
    </citation>
    <scope>IDENTIFICATION</scope>
</reference>
<evidence type="ECO:0000313" key="19">
    <source>
        <dbReference type="Proteomes" id="UP000001646"/>
    </source>
</evidence>
<dbReference type="GO" id="GO:0047273">
    <property type="term" value="F:galactosylgalactosylglucosylceramide beta-D-acetylgalactosaminyltransferase activity"/>
    <property type="evidence" value="ECO:0007669"/>
    <property type="project" value="UniProtKB-EC"/>
</dbReference>
<keyword evidence="11 17" id="KW-0333">Golgi apparatus</keyword>
<dbReference type="GO" id="GO:0006629">
    <property type="term" value="P:lipid metabolic process"/>
    <property type="evidence" value="ECO:0007669"/>
    <property type="project" value="UniProtKB-KW"/>
</dbReference>
<evidence type="ECO:0000256" key="11">
    <source>
        <dbReference type="ARBA" id="ARBA00023034"/>
    </source>
</evidence>
<evidence type="ECO:0000256" key="15">
    <source>
        <dbReference type="ARBA" id="ARBA00045577"/>
    </source>
</evidence>
<evidence type="ECO:0000313" key="18">
    <source>
        <dbReference type="Ensembl" id="ENSACAP00000007163.3"/>
    </source>
</evidence>
<keyword evidence="5 17" id="KW-0328">Glycosyltransferase</keyword>
<sequence>MAVKYLQRLFCGLSLVLVILLTWYMAFPSHTVMKHNDWMYFYDSEPVYKQNFSFILRERVTCEARSPFLVILVISRPTDVKARQAIRITWGSQKSWWGKEVMVLFLLGKETEKEDIEALSTRDESILYGDIIQQDFLDTYDNLTLKTIMMFRWVTEFCPSAQYMMKTDSDVFVNTGNLVKFLLNSNASENFMTGYPLVGSYPHRGLYLKAYISYSDYPFSVYPPYCSGFGYILDTKLVHKVYEIMSHIKPIRFEDVYVGICLNILGVGISIPNDSKLFFLSTIEFDICKYKHLVAVHGISPQDMVAFWEEITKKATVPCQ</sequence>
<evidence type="ECO:0000256" key="14">
    <source>
        <dbReference type="ARBA" id="ARBA00023180"/>
    </source>
</evidence>
<dbReference type="GO" id="GO:0006493">
    <property type="term" value="P:protein O-linked glycosylation"/>
    <property type="evidence" value="ECO:0000318"/>
    <property type="project" value="GO_Central"/>
</dbReference>
<dbReference type="Gene3D" id="3.90.550.50">
    <property type="match status" value="1"/>
</dbReference>
<dbReference type="AlphaFoldDB" id="G1KGE9"/>
<keyword evidence="12" id="KW-0443">Lipid metabolism</keyword>
<comment type="pathway">
    <text evidence="3">Protein modification; protein glycosylation.</text>
</comment>
<evidence type="ECO:0000256" key="16">
    <source>
        <dbReference type="ARBA" id="ARBA00049395"/>
    </source>
</evidence>
<proteinExistence type="inferred from homology"/>
<keyword evidence="9" id="KW-0735">Signal-anchor</keyword>
<keyword evidence="6" id="KW-0808">Transferase</keyword>
<dbReference type="GO" id="GO:0008499">
    <property type="term" value="F:N-acetyl-beta-D-glucosaminide beta-(1,3)-galactosyltransferase activity"/>
    <property type="evidence" value="ECO:0000318"/>
    <property type="project" value="GO_Central"/>
</dbReference>
<dbReference type="Pfam" id="PF01762">
    <property type="entry name" value="Galactosyl_T"/>
    <property type="match status" value="1"/>
</dbReference>
<dbReference type="OrthoDB" id="5957813at2759"/>
<comment type="similarity">
    <text evidence="4 17">Belongs to the glycosyltransferase 31 family.</text>
</comment>
<evidence type="ECO:0000256" key="5">
    <source>
        <dbReference type="ARBA" id="ARBA00022676"/>
    </source>
</evidence>
<dbReference type="KEGG" id="acs:100564179"/>
<evidence type="ECO:0000256" key="3">
    <source>
        <dbReference type="ARBA" id="ARBA00004922"/>
    </source>
</evidence>
<protein>
    <recommendedName>
        <fullName evidence="17">Hexosyltransferase</fullName>
        <ecNumber evidence="17">2.4.1.-</ecNumber>
    </recommendedName>
</protein>
<dbReference type="STRING" id="28377.ENSACAP00000007163"/>
<name>G1KGE9_ANOCA</name>
<evidence type="ECO:0000256" key="7">
    <source>
        <dbReference type="ARBA" id="ARBA00022692"/>
    </source>
</evidence>
<evidence type="ECO:0000256" key="13">
    <source>
        <dbReference type="ARBA" id="ARBA00023136"/>
    </source>
</evidence>
<dbReference type="PANTHER" id="PTHR11214:SF153">
    <property type="entry name" value="UDP-GALNAC:BETA-1,3-N-ACETYLGALACTOSAMINYLTRANSFERASE 1"/>
    <property type="match status" value="1"/>
</dbReference>
<keyword evidence="19" id="KW-1185">Reference proteome</keyword>
<keyword evidence="14" id="KW-0325">Glycoprotein</keyword>